<accession>A0A918P0K3</accession>
<evidence type="ECO:0000256" key="1">
    <source>
        <dbReference type="ARBA" id="ARBA00009670"/>
    </source>
</evidence>
<keyword evidence="4" id="KW-1185">Reference proteome</keyword>
<dbReference type="EMBL" id="BMVU01000071">
    <property type="protein sequence ID" value="GGY09811.1"/>
    <property type="molecule type" value="Genomic_DNA"/>
</dbReference>
<evidence type="ECO:0000259" key="2">
    <source>
        <dbReference type="Pfam" id="PF03109"/>
    </source>
</evidence>
<dbReference type="Proteomes" id="UP000619244">
    <property type="component" value="Unassembled WGS sequence"/>
</dbReference>
<name>A0A918P0K3_9ACTN</name>
<proteinExistence type="inferred from homology"/>
<protein>
    <submittedName>
        <fullName evidence="3">ATP/GTP-binding protein</fullName>
    </submittedName>
</protein>
<dbReference type="InterPro" id="IPR011009">
    <property type="entry name" value="Kinase-like_dom_sf"/>
</dbReference>
<dbReference type="InterPro" id="IPR050154">
    <property type="entry name" value="UbiB_kinase"/>
</dbReference>
<reference evidence="3" key="2">
    <citation type="submission" date="2020-09" db="EMBL/GenBank/DDBJ databases">
        <authorList>
            <person name="Sun Q."/>
            <person name="Ohkuma M."/>
        </authorList>
    </citation>
    <scope>NUCLEOTIDE SEQUENCE</scope>
    <source>
        <strain evidence="3">JCM 4790</strain>
    </source>
</reference>
<evidence type="ECO:0000313" key="3">
    <source>
        <dbReference type="EMBL" id="GGY09811.1"/>
    </source>
</evidence>
<dbReference type="CDD" id="cd05121">
    <property type="entry name" value="ABC1_ADCK3-like"/>
    <property type="match status" value="1"/>
</dbReference>
<organism evidence="3 4">
    <name type="scientific">Streptomyces minutiscleroticus</name>
    <dbReference type="NCBI Taxonomy" id="68238"/>
    <lineage>
        <taxon>Bacteria</taxon>
        <taxon>Bacillati</taxon>
        <taxon>Actinomycetota</taxon>
        <taxon>Actinomycetes</taxon>
        <taxon>Kitasatosporales</taxon>
        <taxon>Streptomycetaceae</taxon>
        <taxon>Streptomyces</taxon>
    </lineage>
</organism>
<sequence>MGTGRARMLTTTLGALLGRESVHFLQRHLPGETPPRDQSDRARAIREALEELGPLYIKVGQMLSTRPDLVSQPIIEELGRLHDRVTATPFAEFEPVLAAELGPLWRTRFLDIDTSHPLGAASLAQVYRATLTDGTPVALKVQRPGIQAKMAADMALLRRMTRVIGRQAPRFSAVVDTTAMLDVVFDAMRSEIDFTLEARNMRAATKTTAEFKYLTVPTPLIATPRVLAQTLAPGRSIRDADPADFTLEERTGIGRDLLAYMYRSYFLHRTFHADPHPGNILVHPGEPAHLIDWGMVGHIDRSMSHRMILVLLSLARNDAHATAKAWMELGHATPWANVSNFTIDLASLVPKIANASLEELNLGVTLTSLLAYSTRRGIKTNPMISILGKSFANIEGSIRNLCPELSLINVFETELRHILFRTAGESLSEGQAAHTVMQAIVASDDAPQQIRNLLRDITNRELSIQLKVSDLPLRINRGNLPLLYKIARAALGAAALRALWRLGRTPIEARK</sequence>
<comment type="similarity">
    <text evidence="1">Belongs to the protein kinase superfamily. ADCK protein kinase family.</text>
</comment>
<dbReference type="SUPFAM" id="SSF56112">
    <property type="entry name" value="Protein kinase-like (PK-like)"/>
    <property type="match status" value="1"/>
</dbReference>
<dbReference type="PANTHER" id="PTHR10566:SF113">
    <property type="entry name" value="PROTEIN ACTIVITY OF BC1 COMPLEX KINASE 7, CHLOROPLASTIC"/>
    <property type="match status" value="1"/>
</dbReference>
<dbReference type="PANTHER" id="PTHR10566">
    <property type="entry name" value="CHAPERONE-ACTIVITY OF BC1 COMPLEX CABC1 -RELATED"/>
    <property type="match status" value="1"/>
</dbReference>
<dbReference type="InterPro" id="IPR004147">
    <property type="entry name" value="ABC1_dom"/>
</dbReference>
<reference evidence="3" key="1">
    <citation type="journal article" date="2014" name="Int. J. Syst. Evol. Microbiol.">
        <title>Complete genome sequence of Corynebacterium casei LMG S-19264T (=DSM 44701T), isolated from a smear-ripened cheese.</title>
        <authorList>
            <consortium name="US DOE Joint Genome Institute (JGI-PGF)"/>
            <person name="Walter F."/>
            <person name="Albersmeier A."/>
            <person name="Kalinowski J."/>
            <person name="Ruckert C."/>
        </authorList>
    </citation>
    <scope>NUCLEOTIDE SEQUENCE</scope>
    <source>
        <strain evidence="3">JCM 4790</strain>
    </source>
</reference>
<feature type="domain" description="ABC1 atypical kinase-like" evidence="2">
    <location>
        <begin position="80"/>
        <end position="324"/>
    </location>
</feature>
<dbReference type="Pfam" id="PF03109">
    <property type="entry name" value="ABC1"/>
    <property type="match status" value="1"/>
</dbReference>
<evidence type="ECO:0000313" key="4">
    <source>
        <dbReference type="Proteomes" id="UP000619244"/>
    </source>
</evidence>
<dbReference type="RefSeq" id="WP_190194609.1">
    <property type="nucleotide sequence ID" value="NZ_BMVU01000071.1"/>
</dbReference>
<comment type="caution">
    <text evidence="3">The sequence shown here is derived from an EMBL/GenBank/DDBJ whole genome shotgun (WGS) entry which is preliminary data.</text>
</comment>
<dbReference type="AlphaFoldDB" id="A0A918P0K3"/>
<gene>
    <name evidence="3" type="ORF">GCM10010358_73100</name>
</gene>